<evidence type="ECO:0000256" key="1">
    <source>
        <dbReference type="SAM" id="MobiDB-lite"/>
    </source>
</evidence>
<sequence>MGVLIQARYVRRSWKVRMEWKRKWKWVGYIAIAMDVEVPRCWYGDSAHVTTALVDPRCGGSMKSSESQGTVALDPRGTRPRNTSVEEYLLYRALNIVLCTKDL</sequence>
<dbReference type="Proteomes" id="UP000838756">
    <property type="component" value="Unassembled WGS sequence"/>
</dbReference>
<dbReference type="AlphaFoldDB" id="A0A8S4RWD0"/>
<gene>
    <name evidence="2" type="primary">jg16217</name>
    <name evidence="2" type="ORF">PAEG_LOCUS18215</name>
</gene>
<organism evidence="2 3">
    <name type="scientific">Pararge aegeria aegeria</name>
    <dbReference type="NCBI Taxonomy" id="348720"/>
    <lineage>
        <taxon>Eukaryota</taxon>
        <taxon>Metazoa</taxon>
        <taxon>Ecdysozoa</taxon>
        <taxon>Arthropoda</taxon>
        <taxon>Hexapoda</taxon>
        <taxon>Insecta</taxon>
        <taxon>Pterygota</taxon>
        <taxon>Neoptera</taxon>
        <taxon>Endopterygota</taxon>
        <taxon>Lepidoptera</taxon>
        <taxon>Glossata</taxon>
        <taxon>Ditrysia</taxon>
        <taxon>Papilionoidea</taxon>
        <taxon>Nymphalidae</taxon>
        <taxon>Satyrinae</taxon>
        <taxon>Satyrini</taxon>
        <taxon>Parargina</taxon>
        <taxon>Pararge</taxon>
    </lineage>
</organism>
<name>A0A8S4RWD0_9NEOP</name>
<dbReference type="EMBL" id="CAKXAJ010025590">
    <property type="protein sequence ID" value="CAH2241825.1"/>
    <property type="molecule type" value="Genomic_DNA"/>
</dbReference>
<feature type="region of interest" description="Disordered" evidence="1">
    <location>
        <begin position="61"/>
        <end position="80"/>
    </location>
</feature>
<reference evidence="2" key="1">
    <citation type="submission" date="2022-03" db="EMBL/GenBank/DDBJ databases">
        <authorList>
            <person name="Lindestad O."/>
        </authorList>
    </citation>
    <scope>NUCLEOTIDE SEQUENCE</scope>
</reference>
<evidence type="ECO:0000313" key="2">
    <source>
        <dbReference type="EMBL" id="CAH2241825.1"/>
    </source>
</evidence>
<comment type="caution">
    <text evidence="2">The sequence shown here is derived from an EMBL/GenBank/DDBJ whole genome shotgun (WGS) entry which is preliminary data.</text>
</comment>
<evidence type="ECO:0000313" key="3">
    <source>
        <dbReference type="Proteomes" id="UP000838756"/>
    </source>
</evidence>
<keyword evidence="3" id="KW-1185">Reference proteome</keyword>
<accession>A0A8S4RWD0</accession>
<proteinExistence type="predicted"/>
<protein>
    <submittedName>
        <fullName evidence="2">Jg16217 protein</fullName>
    </submittedName>
</protein>